<dbReference type="STRING" id="367110.Q7RZ37"/>
<evidence type="ECO:0008006" key="4">
    <source>
        <dbReference type="Google" id="ProtNLM"/>
    </source>
</evidence>
<dbReference type="InParanoid" id="Q7RZ37"/>
<dbReference type="AlphaFoldDB" id="Q7RZ37"/>
<protein>
    <recommendedName>
        <fullName evidence="4">Nuclear pore protein</fullName>
    </recommendedName>
</protein>
<dbReference type="Proteomes" id="UP000001805">
    <property type="component" value="Chromosome 4, Linkage Group IV"/>
</dbReference>
<accession>Q7RZ37</accession>
<dbReference type="PaxDb" id="5141-EFNCRP00000005259"/>
<keyword evidence="3" id="KW-1185">Reference proteome</keyword>
<gene>
    <name evidence="2" type="ORF">NCU04437</name>
</gene>
<dbReference type="EMBL" id="CM002239">
    <property type="protein sequence ID" value="EAA28278.2"/>
    <property type="molecule type" value="Genomic_DNA"/>
</dbReference>
<feature type="region of interest" description="Disordered" evidence="1">
    <location>
        <begin position="584"/>
        <end position="611"/>
    </location>
</feature>
<dbReference type="VEuPathDB" id="FungiDB:NCU04437"/>
<dbReference type="RefSeq" id="XP_957514.2">
    <property type="nucleotide sequence ID" value="XM_952421.2"/>
</dbReference>
<proteinExistence type="predicted"/>
<dbReference type="Gene3D" id="3.30.710.10">
    <property type="entry name" value="Potassium Channel Kv1.1, Chain A"/>
    <property type="match status" value="1"/>
</dbReference>
<reference evidence="2 3" key="1">
    <citation type="journal article" date="2003" name="Nature">
        <title>The genome sequence of the filamentous fungus Neurospora crassa.</title>
        <authorList>
            <person name="Galagan J.E."/>
            <person name="Calvo S.E."/>
            <person name="Borkovich K.A."/>
            <person name="Selker E.U."/>
            <person name="Read N.D."/>
            <person name="Jaffe D."/>
            <person name="FitzHugh W."/>
            <person name="Ma L.J."/>
            <person name="Smirnov S."/>
            <person name="Purcell S."/>
            <person name="Rehman B."/>
            <person name="Elkins T."/>
            <person name="Engels R."/>
            <person name="Wang S."/>
            <person name="Nielsen C.B."/>
            <person name="Butler J."/>
            <person name="Endrizzi M."/>
            <person name="Qui D."/>
            <person name="Ianakiev P."/>
            <person name="Bell-Pedersen D."/>
            <person name="Nelson M.A."/>
            <person name="Werner-Washburne M."/>
            <person name="Selitrennikoff C.P."/>
            <person name="Kinsey J.A."/>
            <person name="Braun E.L."/>
            <person name="Zelter A."/>
            <person name="Schulte U."/>
            <person name="Kothe G.O."/>
            <person name="Jedd G."/>
            <person name="Mewes W."/>
            <person name="Staben C."/>
            <person name="Marcotte E."/>
            <person name="Greenberg D."/>
            <person name="Roy A."/>
            <person name="Foley K."/>
            <person name="Naylor J."/>
            <person name="Stange-Thomann N."/>
            <person name="Barrett R."/>
            <person name="Gnerre S."/>
            <person name="Kamal M."/>
            <person name="Kamvysselis M."/>
            <person name="Mauceli E."/>
            <person name="Bielke C."/>
            <person name="Rudd S."/>
            <person name="Frishman D."/>
            <person name="Krystofova S."/>
            <person name="Rasmussen C."/>
            <person name="Metzenberg R.L."/>
            <person name="Perkins D.D."/>
            <person name="Kroken S."/>
            <person name="Cogoni C."/>
            <person name="Macino G."/>
            <person name="Catcheside D."/>
            <person name="Li W."/>
            <person name="Pratt R.J."/>
            <person name="Osmani S.A."/>
            <person name="DeSouza C.P."/>
            <person name="Glass L."/>
            <person name="Orbach M.J."/>
            <person name="Berglund J.A."/>
            <person name="Voelker R."/>
            <person name="Yarden O."/>
            <person name="Plamann M."/>
            <person name="Seiler S."/>
            <person name="Dunlap J."/>
            <person name="Radford A."/>
            <person name="Aramayo R."/>
            <person name="Natvig D.O."/>
            <person name="Alex L.A."/>
            <person name="Mannhaupt G."/>
            <person name="Ebbole D.J."/>
            <person name="Freitag M."/>
            <person name="Paulsen I."/>
            <person name="Sachs M.S."/>
            <person name="Lander E.S."/>
            <person name="Nusbaum C."/>
            <person name="Birren B."/>
        </authorList>
    </citation>
    <scope>NUCLEOTIDE SEQUENCE [LARGE SCALE GENOMIC DNA]</scope>
    <source>
        <strain evidence="3">ATCC 24698 / 74-OR23-1A / CBS 708.71 / DSM 1257 / FGSC 987</strain>
    </source>
</reference>
<evidence type="ECO:0000313" key="3">
    <source>
        <dbReference type="Proteomes" id="UP000001805"/>
    </source>
</evidence>
<dbReference type="KEGG" id="ncr:NCU04437"/>
<sequence length="611" mass="63992">MSGPSTSSNASAAVGFAAARGPGTAQFPPSLFGASGPFLSTASTGGSLFGPSPVSSTVAPAAASATRGSLFGTGASAAVTLPTNGGLSGSRPVSTTATPIGTGSGLFGSAPVQRDLGAATAMTSSFASGTGLFGSAPATGAPTSTGSSLFGSGAFRAVTTPATGGGLFGSAPAAAGHTSTGSGLFGSMAHPEWIASTTAGGPSGTISTAGACLFSNPASDAPNATGTNKPGGSTLPHGNVINIDPEGDLLLDVGGDEDSGLSQPQRLRVCSFALRRHSPVWKQMLFGPWKESKPANAESEVWIVELPDDPFRPMQIVLDIIHGRFSKIPRSLGLDELYKLVILTNKYDMTETLRPWCADWAHIARGDLSSADTLKSLFIAWELGDEDLFALRIEEISVNTSLEAESLFKPMEIRFNKTSVLAGTSEWINLEAQDYLGPQDVHNVIRSVRSEVLSMIVAAVKDDMALRRFPSCRTVCSGPQTPYRSNRTTNAGDIGSAALCDAAILGGLSIHIDHRVTSTAIPFIEETIVQVASVVFPKIKLIEVLPHHQQCSLRTKYEALDKKIHDDLPGIVARHIKPGHKSYMEKQRNKTGIELSRTGQNQRQASTRRYW</sequence>
<evidence type="ECO:0000256" key="1">
    <source>
        <dbReference type="SAM" id="MobiDB-lite"/>
    </source>
</evidence>
<organism evidence="2 3">
    <name type="scientific">Neurospora crassa (strain ATCC 24698 / 74-OR23-1A / CBS 708.71 / DSM 1257 / FGSC 987)</name>
    <dbReference type="NCBI Taxonomy" id="367110"/>
    <lineage>
        <taxon>Eukaryota</taxon>
        <taxon>Fungi</taxon>
        <taxon>Dikarya</taxon>
        <taxon>Ascomycota</taxon>
        <taxon>Pezizomycotina</taxon>
        <taxon>Sordariomycetes</taxon>
        <taxon>Sordariomycetidae</taxon>
        <taxon>Sordariales</taxon>
        <taxon>Sordariaceae</taxon>
        <taxon>Neurospora</taxon>
    </lineage>
</organism>
<dbReference type="OrthoDB" id="5233753at2759"/>
<name>Q7RZ37_NEUCR</name>
<dbReference type="GeneID" id="3873645"/>
<feature type="compositionally biased region" description="Polar residues" evidence="1">
    <location>
        <begin position="597"/>
        <end position="611"/>
    </location>
</feature>
<evidence type="ECO:0000313" key="2">
    <source>
        <dbReference type="EMBL" id="EAA28278.2"/>
    </source>
</evidence>
<dbReference type="InterPro" id="IPR011333">
    <property type="entry name" value="SKP1/BTB/POZ_sf"/>
</dbReference>
<dbReference type="HOGENOM" id="CLU_031064_0_0_1"/>